<dbReference type="FunFam" id="3.40.50.970:FF:000007">
    <property type="entry name" value="Acetolactate synthase"/>
    <property type="match status" value="1"/>
</dbReference>
<keyword evidence="7" id="KW-0560">Oxidoreductase</keyword>
<name>A0A938XQY7_9BACL</name>
<feature type="domain" description="Thiamine pyrophosphate enzyme TPP-binding" evidence="5">
    <location>
        <begin position="380"/>
        <end position="525"/>
    </location>
</feature>
<keyword evidence="8" id="KW-1185">Reference proteome</keyword>
<dbReference type="InterPro" id="IPR011766">
    <property type="entry name" value="TPP_enzyme_TPP-bd"/>
</dbReference>
<dbReference type="Pfam" id="PF02776">
    <property type="entry name" value="TPP_enzyme_N"/>
    <property type="match status" value="1"/>
</dbReference>
<dbReference type="PANTHER" id="PTHR42981:SF2">
    <property type="entry name" value="PYRUVATE DEHYDROGENASE [UBIQUINONE]"/>
    <property type="match status" value="1"/>
</dbReference>
<dbReference type="InterPro" id="IPR012001">
    <property type="entry name" value="Thiamin_PyroP_enz_TPP-bd_dom"/>
</dbReference>
<comment type="caution">
    <text evidence="7">The sequence shown here is derived from an EMBL/GenBank/DDBJ whole genome shotgun (WGS) entry which is preliminary data.</text>
</comment>
<dbReference type="SUPFAM" id="SSF52467">
    <property type="entry name" value="DHS-like NAD/FAD-binding domain"/>
    <property type="match status" value="1"/>
</dbReference>
<evidence type="ECO:0000256" key="2">
    <source>
        <dbReference type="ARBA" id="ARBA00023052"/>
    </source>
</evidence>
<dbReference type="InterPro" id="IPR000399">
    <property type="entry name" value="TPP-bd_CS"/>
</dbReference>
<evidence type="ECO:0000313" key="8">
    <source>
        <dbReference type="Proteomes" id="UP000717624"/>
    </source>
</evidence>
<evidence type="ECO:0000259" key="5">
    <source>
        <dbReference type="Pfam" id="PF02775"/>
    </source>
</evidence>
<keyword evidence="2 3" id="KW-0786">Thiamine pyrophosphate</keyword>
<dbReference type="Pfam" id="PF00205">
    <property type="entry name" value="TPP_enzyme_M"/>
    <property type="match status" value="1"/>
</dbReference>
<dbReference type="AlphaFoldDB" id="A0A938XQY7"/>
<dbReference type="EC" id="1.2.5.1" evidence="7"/>
<evidence type="ECO:0000313" key="7">
    <source>
        <dbReference type="EMBL" id="MBM7588533.1"/>
    </source>
</evidence>
<evidence type="ECO:0000259" key="4">
    <source>
        <dbReference type="Pfam" id="PF00205"/>
    </source>
</evidence>
<dbReference type="GO" id="GO:0000287">
    <property type="term" value="F:magnesium ion binding"/>
    <property type="evidence" value="ECO:0007669"/>
    <property type="project" value="InterPro"/>
</dbReference>
<dbReference type="GO" id="GO:0030976">
    <property type="term" value="F:thiamine pyrophosphate binding"/>
    <property type="evidence" value="ECO:0007669"/>
    <property type="project" value="InterPro"/>
</dbReference>
<dbReference type="PANTHER" id="PTHR42981">
    <property type="entry name" value="PYRUVATE DEHYDROGENASE [UBIQUINONE]"/>
    <property type="match status" value="1"/>
</dbReference>
<dbReference type="Gene3D" id="3.40.50.1220">
    <property type="entry name" value="TPP-binding domain"/>
    <property type="match status" value="1"/>
</dbReference>
<dbReference type="InterPro" id="IPR029035">
    <property type="entry name" value="DHS-like_NAD/FAD-binding_dom"/>
</dbReference>
<dbReference type="RefSeq" id="WP_239565102.1">
    <property type="nucleotide sequence ID" value="NZ_BAABIN010000009.1"/>
</dbReference>
<sequence>MKTRFVSEYLLEQLASWGVKRIYGVTGDAILPWMDAMGKQTQIEFVQCRHESAAAMMASAEAKLTGRPAVCTATSGPGTLNLLNGLADAHMDRVPVVAITGQVETQKLGGDYKQYVQQEPLLSAISHYSTLVAHPEAIGPVLQKAFMIAATRKGVTHLAISKDVFGKWVSSPVVNVLPEVHHQVRAQRIELEQAAEVIERAKKPLFLAGTGARSATRHLAQLADQLGAGLLLTLGAKGAISDSHPAVLGGLGEGGSKAGLQALWDADLLVIFGASWFPRSHIPAELPLIQIDENPEAFHHDPKLVPVTANVEEAVTFLQKRLEQKKPDKNWRSKLMQLHQQFWQETENLIRQSEEEQVKPETLLARLGQITPPEAIVALDTGEHTLWFNRAFRAMRQVPLFSGKWRTMGYALPAAIAAQLNEPEKEVVAIVGDGGLLMNVGELMTIKERGLPIKIVVVNNGTLGLEEVKMKQSGYEPFGTQLENPDFVQLATAFGITALRARTVGELMEKLNELFELPGAALLEVVCTAPTLTRLKQDFIFQNQA</sequence>
<proteinExistence type="inferred from homology"/>
<evidence type="ECO:0000259" key="6">
    <source>
        <dbReference type="Pfam" id="PF02776"/>
    </source>
</evidence>
<comment type="similarity">
    <text evidence="1 3">Belongs to the TPP enzyme family.</text>
</comment>
<dbReference type="InterPro" id="IPR029061">
    <property type="entry name" value="THDP-binding"/>
</dbReference>
<feature type="domain" description="Thiamine pyrophosphate enzyme N-terminal TPP-binding" evidence="6">
    <location>
        <begin position="6"/>
        <end position="119"/>
    </location>
</feature>
<protein>
    <submittedName>
        <fullName evidence="7">Pyruvate dehydrogenase (Quinone)/pyruvate oxidase</fullName>
        <ecNumber evidence="7">1.2.3.3</ecNumber>
        <ecNumber evidence="7">1.2.5.1</ecNumber>
    </submittedName>
</protein>
<dbReference type="GO" id="GO:0052737">
    <property type="term" value="F:pyruvate dehydrogenase (quinone) activity"/>
    <property type="evidence" value="ECO:0007669"/>
    <property type="project" value="UniProtKB-EC"/>
</dbReference>
<dbReference type="PROSITE" id="PS00187">
    <property type="entry name" value="TPP_ENZYMES"/>
    <property type="match status" value="1"/>
</dbReference>
<organism evidence="7 8">
    <name type="scientific">Brevibacillus fulvus</name>
    <dbReference type="NCBI Taxonomy" id="1125967"/>
    <lineage>
        <taxon>Bacteria</taxon>
        <taxon>Bacillati</taxon>
        <taxon>Bacillota</taxon>
        <taxon>Bacilli</taxon>
        <taxon>Bacillales</taxon>
        <taxon>Paenibacillaceae</taxon>
        <taxon>Brevibacillus</taxon>
    </lineage>
</organism>
<dbReference type="SUPFAM" id="SSF52518">
    <property type="entry name" value="Thiamin diphosphate-binding fold (THDP-binding)"/>
    <property type="match status" value="2"/>
</dbReference>
<dbReference type="EMBL" id="JAFBEB010000001">
    <property type="protein sequence ID" value="MBM7588533.1"/>
    <property type="molecule type" value="Genomic_DNA"/>
</dbReference>
<dbReference type="Gene3D" id="3.40.50.970">
    <property type="match status" value="2"/>
</dbReference>
<evidence type="ECO:0000256" key="1">
    <source>
        <dbReference type="ARBA" id="ARBA00007812"/>
    </source>
</evidence>
<dbReference type="GO" id="GO:0047112">
    <property type="term" value="F:pyruvate oxidase activity"/>
    <property type="evidence" value="ECO:0007669"/>
    <property type="project" value="UniProtKB-EC"/>
</dbReference>
<accession>A0A938XQY7</accession>
<dbReference type="Pfam" id="PF02775">
    <property type="entry name" value="TPP_enzyme_C"/>
    <property type="match status" value="1"/>
</dbReference>
<evidence type="ECO:0000256" key="3">
    <source>
        <dbReference type="RuleBase" id="RU362132"/>
    </source>
</evidence>
<dbReference type="InterPro" id="IPR047211">
    <property type="entry name" value="POXB-like"/>
</dbReference>
<keyword evidence="7" id="KW-0670">Pyruvate</keyword>
<dbReference type="InterPro" id="IPR012000">
    <property type="entry name" value="Thiamin_PyroP_enz_cen_dom"/>
</dbReference>
<gene>
    <name evidence="7" type="ORF">JOD01_000119</name>
</gene>
<feature type="domain" description="Thiamine pyrophosphate enzyme central" evidence="4">
    <location>
        <begin position="191"/>
        <end position="316"/>
    </location>
</feature>
<dbReference type="Proteomes" id="UP000717624">
    <property type="component" value="Unassembled WGS sequence"/>
</dbReference>
<dbReference type="EC" id="1.2.3.3" evidence="7"/>
<reference evidence="7" key="1">
    <citation type="submission" date="2021-01" db="EMBL/GenBank/DDBJ databases">
        <title>Genomic Encyclopedia of Type Strains, Phase IV (KMG-IV): sequencing the most valuable type-strain genomes for metagenomic binning, comparative biology and taxonomic classification.</title>
        <authorList>
            <person name="Goeker M."/>
        </authorList>
    </citation>
    <scope>NUCLEOTIDE SEQUENCE</scope>
    <source>
        <strain evidence="7">DSM 25523</strain>
    </source>
</reference>